<dbReference type="SUPFAM" id="SSF143011">
    <property type="entry name" value="RelE-like"/>
    <property type="match status" value="1"/>
</dbReference>
<organism evidence="1 2">
    <name type="scientific">Alteromonas sediminis</name>
    <dbReference type="NCBI Taxonomy" id="2259342"/>
    <lineage>
        <taxon>Bacteria</taxon>
        <taxon>Pseudomonadati</taxon>
        <taxon>Pseudomonadota</taxon>
        <taxon>Gammaproteobacteria</taxon>
        <taxon>Alteromonadales</taxon>
        <taxon>Alteromonadaceae</taxon>
        <taxon>Alteromonas/Salinimonas group</taxon>
        <taxon>Alteromonas</taxon>
    </lineage>
</organism>
<dbReference type="AlphaFoldDB" id="A0A3N5XZR4"/>
<name>A0A3N5XZR4_9ALTE</name>
<dbReference type="InterPro" id="IPR035093">
    <property type="entry name" value="RelE/ParE_toxin_dom_sf"/>
</dbReference>
<dbReference type="PANTHER" id="PTHR40266:SF2">
    <property type="entry name" value="TOXIN HIGB-1"/>
    <property type="match status" value="1"/>
</dbReference>
<dbReference type="Pfam" id="PF05015">
    <property type="entry name" value="HigB-like_toxin"/>
    <property type="match status" value="1"/>
</dbReference>
<accession>A0A3N5XZR4</accession>
<evidence type="ECO:0000313" key="1">
    <source>
        <dbReference type="EMBL" id="RPJ66073.1"/>
    </source>
</evidence>
<sequence>MIISFIHKGLEKFYSTGKTSGIQKKHKKKLRLILSNLDQAISPDDMDLPGLFLHQLKGNRKEIWSVRVSGNWRVTFRFKGQNAEIVNYEDYH</sequence>
<dbReference type="Gene3D" id="3.30.2310.20">
    <property type="entry name" value="RelE-like"/>
    <property type="match status" value="1"/>
</dbReference>
<dbReference type="RefSeq" id="WP_124028703.1">
    <property type="nucleotide sequence ID" value="NZ_JBHRSN010000007.1"/>
</dbReference>
<dbReference type="InterPro" id="IPR007711">
    <property type="entry name" value="HigB-1"/>
</dbReference>
<comment type="caution">
    <text evidence="1">The sequence shown here is derived from an EMBL/GenBank/DDBJ whole genome shotgun (WGS) entry which is preliminary data.</text>
</comment>
<proteinExistence type="predicted"/>
<evidence type="ECO:0000313" key="2">
    <source>
        <dbReference type="Proteomes" id="UP000275281"/>
    </source>
</evidence>
<gene>
    <name evidence="1" type="ORF">DRW07_14835</name>
</gene>
<reference evidence="1 2" key="1">
    <citation type="submission" date="2018-11" db="EMBL/GenBank/DDBJ databases">
        <authorList>
            <person name="Ye M.-Q."/>
            <person name="Du Z.-J."/>
        </authorList>
    </citation>
    <scope>NUCLEOTIDE SEQUENCE [LARGE SCALE GENOMIC DNA]</scope>
    <source>
        <strain evidence="1 2">U0105</strain>
    </source>
</reference>
<dbReference type="OrthoDB" id="9801102at2"/>
<dbReference type="PANTHER" id="PTHR40266">
    <property type="entry name" value="TOXIN HIGB-1"/>
    <property type="match status" value="1"/>
</dbReference>
<keyword evidence="2" id="KW-1185">Reference proteome</keyword>
<protein>
    <submittedName>
        <fullName evidence="1">Peptidase</fullName>
    </submittedName>
</protein>
<dbReference type="Proteomes" id="UP000275281">
    <property type="component" value="Unassembled WGS sequence"/>
</dbReference>
<dbReference type="EMBL" id="RPOK01000004">
    <property type="protein sequence ID" value="RPJ66073.1"/>
    <property type="molecule type" value="Genomic_DNA"/>
</dbReference>